<keyword evidence="2" id="KW-0732">Signal</keyword>
<evidence type="ECO:0000256" key="2">
    <source>
        <dbReference type="SAM" id="SignalP"/>
    </source>
</evidence>
<dbReference type="EMBL" id="LT906468">
    <property type="protein sequence ID" value="SNV50478.1"/>
    <property type="molecule type" value="Genomic_DNA"/>
</dbReference>
<evidence type="ECO:0000256" key="1">
    <source>
        <dbReference type="SAM" id="MobiDB-lite"/>
    </source>
</evidence>
<feature type="chain" id="PRO_5042524607" description="Auto-transporter adhesin head GIN domain-containing protein" evidence="2">
    <location>
        <begin position="19"/>
        <end position="208"/>
    </location>
</feature>
<feature type="region of interest" description="Disordered" evidence="1">
    <location>
        <begin position="187"/>
        <end position="208"/>
    </location>
</feature>
<evidence type="ECO:0000313" key="3">
    <source>
        <dbReference type="EMBL" id="SNV50478.1"/>
    </source>
</evidence>
<name>A0AAJ4XBL3_9SPHI</name>
<gene>
    <name evidence="3" type="ORF">SAMEA4412673_02070</name>
</gene>
<reference evidence="3 4" key="1">
    <citation type="submission" date="2017-06" db="EMBL/GenBank/DDBJ databases">
        <authorList>
            <consortium name="Pathogen Informatics"/>
        </authorList>
    </citation>
    <scope>NUCLEOTIDE SEQUENCE [LARGE SCALE GENOMIC DNA]</scope>
    <source>
        <strain evidence="3 4">NCTC12149</strain>
    </source>
</reference>
<dbReference type="RefSeq" id="WP_093096366.1">
    <property type="nucleotide sequence ID" value="NZ_FNGK01000001.1"/>
</dbReference>
<dbReference type="Proteomes" id="UP000215355">
    <property type="component" value="Chromosome 1"/>
</dbReference>
<evidence type="ECO:0008006" key="5">
    <source>
        <dbReference type="Google" id="ProtNLM"/>
    </source>
</evidence>
<organism evidence="3 4">
    <name type="scientific">Sphingobacterium mizutaii</name>
    <dbReference type="NCBI Taxonomy" id="1010"/>
    <lineage>
        <taxon>Bacteria</taxon>
        <taxon>Pseudomonadati</taxon>
        <taxon>Bacteroidota</taxon>
        <taxon>Sphingobacteriia</taxon>
        <taxon>Sphingobacteriales</taxon>
        <taxon>Sphingobacteriaceae</taxon>
        <taxon>Sphingobacterium</taxon>
    </lineage>
</organism>
<accession>A0AAJ4XBL3</accession>
<feature type="signal peptide" evidence="2">
    <location>
        <begin position="1"/>
        <end position="18"/>
    </location>
</feature>
<proteinExistence type="predicted"/>
<evidence type="ECO:0000313" key="4">
    <source>
        <dbReference type="Proteomes" id="UP000215355"/>
    </source>
</evidence>
<dbReference type="KEGG" id="smiz:4412673_02070"/>
<dbReference type="AlphaFoldDB" id="A0AAJ4XBL3"/>
<protein>
    <recommendedName>
        <fullName evidence="5">Auto-transporter adhesin head GIN domain-containing protein</fullName>
    </recommendedName>
</protein>
<sequence length="208" mass="22930">MKYILSLALILGSFFTYAQEVQHIPRLELGKKDKKVFSRGDSSMVLKIDTLIMKDKSKLEFYAKKDVKLDIGYAEIGKNVVITGQDSKNNATNIDMDVNFRKLGSLFVIARGLDAFNGTKTFPNGNGGKVSITYDPNGITPQTKDKKGTNYLFVDVNEGGQRVNPTSEIGQIYSRISMSYPGLRGMPQGQIYSGSPGREGSVEIKAKE</sequence>